<feature type="binding site" evidence="8">
    <location>
        <position position="117"/>
    </location>
    <ligand>
        <name>ATP</name>
        <dbReference type="ChEBI" id="CHEBI:30616"/>
    </ligand>
</feature>
<evidence type="ECO:0000256" key="6">
    <source>
        <dbReference type="ARBA" id="ARBA00022840"/>
    </source>
</evidence>
<keyword evidence="2 8" id="KW-0808">Transferase</keyword>
<evidence type="ECO:0000256" key="3">
    <source>
        <dbReference type="ARBA" id="ARBA00022695"/>
    </source>
</evidence>
<feature type="binding site" evidence="8">
    <location>
        <position position="97"/>
    </location>
    <ligand>
        <name>ATP</name>
        <dbReference type="ChEBI" id="CHEBI:30616"/>
    </ligand>
</feature>
<reference evidence="9 10" key="1">
    <citation type="submission" date="2020-06" db="EMBL/GenBank/DDBJ databases">
        <title>High-quality draft genome of sulfate reducer Desulfobacter latus type strain AcrS2 isolated from marine sediment.</title>
        <authorList>
            <person name="Hoppe M."/>
            <person name="Larsen C.K."/>
            <person name="Marshall I.P.G."/>
            <person name="Schramm A."/>
            <person name="Marietou A.G."/>
        </authorList>
    </citation>
    <scope>NUCLEOTIDE SEQUENCE [LARGE SCALE GENOMIC DNA]</scope>
    <source>
        <strain evidence="9 10">AcRS2</strain>
    </source>
</reference>
<feature type="binding site" evidence="8">
    <location>
        <position position="188"/>
    </location>
    <ligand>
        <name>ATP</name>
        <dbReference type="ChEBI" id="CHEBI:30616"/>
    </ligand>
</feature>
<evidence type="ECO:0000256" key="2">
    <source>
        <dbReference type="ARBA" id="ARBA00022679"/>
    </source>
</evidence>
<comment type="catalytic activity">
    <reaction evidence="8">
        <text>L-seryl-[protein] + ATP = 3-O-(5'-adenylyl)-L-seryl-[protein] + diphosphate</text>
        <dbReference type="Rhea" id="RHEA:58120"/>
        <dbReference type="Rhea" id="RHEA-COMP:9863"/>
        <dbReference type="Rhea" id="RHEA-COMP:15073"/>
        <dbReference type="ChEBI" id="CHEBI:29999"/>
        <dbReference type="ChEBI" id="CHEBI:30616"/>
        <dbReference type="ChEBI" id="CHEBI:33019"/>
        <dbReference type="ChEBI" id="CHEBI:142516"/>
        <dbReference type="EC" id="2.7.7.108"/>
    </reaction>
</comment>
<dbReference type="GO" id="GO:0000287">
    <property type="term" value="F:magnesium ion binding"/>
    <property type="evidence" value="ECO:0007669"/>
    <property type="project" value="UniProtKB-UniRule"/>
</dbReference>
<accession>A0A850SS23</accession>
<feature type="binding site" evidence="8">
    <location>
        <position position="267"/>
    </location>
    <ligand>
        <name>Mg(2+)</name>
        <dbReference type="ChEBI" id="CHEBI:18420"/>
    </ligand>
</feature>
<gene>
    <name evidence="8" type="primary">ydiU</name>
    <name evidence="8" type="synonym">selO</name>
    <name evidence="9" type="ORF">HXW94_04350</name>
</gene>
<evidence type="ECO:0000256" key="1">
    <source>
        <dbReference type="ARBA" id="ARBA00009747"/>
    </source>
</evidence>
<evidence type="ECO:0000256" key="4">
    <source>
        <dbReference type="ARBA" id="ARBA00022723"/>
    </source>
</evidence>
<keyword evidence="7 8" id="KW-0460">Magnesium</keyword>
<comment type="function">
    <text evidence="8">Nucleotidyltransferase involved in the post-translational modification of proteins. It can catalyze the addition of adenosine monophosphate (AMP) or uridine monophosphate (UMP) to a protein, resulting in modifications known as AMPylation and UMPylation.</text>
</comment>
<comment type="catalytic activity">
    <reaction evidence="8">
        <text>L-tyrosyl-[protein] + ATP = O-(5'-adenylyl)-L-tyrosyl-[protein] + diphosphate</text>
        <dbReference type="Rhea" id="RHEA:54288"/>
        <dbReference type="Rhea" id="RHEA-COMP:10136"/>
        <dbReference type="Rhea" id="RHEA-COMP:13846"/>
        <dbReference type="ChEBI" id="CHEBI:30616"/>
        <dbReference type="ChEBI" id="CHEBI:33019"/>
        <dbReference type="ChEBI" id="CHEBI:46858"/>
        <dbReference type="ChEBI" id="CHEBI:83624"/>
        <dbReference type="EC" id="2.7.7.108"/>
    </reaction>
</comment>
<feature type="binding site" evidence="8">
    <location>
        <position position="129"/>
    </location>
    <ligand>
        <name>ATP</name>
        <dbReference type="ChEBI" id="CHEBI:30616"/>
    </ligand>
</feature>
<evidence type="ECO:0000256" key="5">
    <source>
        <dbReference type="ARBA" id="ARBA00022741"/>
    </source>
</evidence>
<evidence type="ECO:0000313" key="10">
    <source>
        <dbReference type="Proteomes" id="UP000553343"/>
    </source>
</evidence>
<feature type="binding site" evidence="8">
    <location>
        <position position="94"/>
    </location>
    <ligand>
        <name>ATP</name>
        <dbReference type="ChEBI" id="CHEBI:30616"/>
    </ligand>
</feature>
<comment type="catalytic activity">
    <reaction evidence="8">
        <text>L-seryl-[protein] + UTP = O-(5'-uridylyl)-L-seryl-[protein] + diphosphate</text>
        <dbReference type="Rhea" id="RHEA:64604"/>
        <dbReference type="Rhea" id="RHEA-COMP:9863"/>
        <dbReference type="Rhea" id="RHEA-COMP:16635"/>
        <dbReference type="ChEBI" id="CHEBI:29999"/>
        <dbReference type="ChEBI" id="CHEBI:33019"/>
        <dbReference type="ChEBI" id="CHEBI:46398"/>
        <dbReference type="ChEBI" id="CHEBI:156051"/>
    </reaction>
</comment>
<comment type="cofactor">
    <cofactor evidence="8">
        <name>Mg(2+)</name>
        <dbReference type="ChEBI" id="CHEBI:18420"/>
    </cofactor>
    <cofactor evidence="8">
        <name>Mn(2+)</name>
        <dbReference type="ChEBI" id="CHEBI:29035"/>
    </cofactor>
</comment>
<dbReference type="PANTHER" id="PTHR32057">
    <property type="entry name" value="PROTEIN ADENYLYLTRANSFERASE SELO, MITOCHONDRIAL"/>
    <property type="match status" value="1"/>
</dbReference>
<dbReference type="PANTHER" id="PTHR32057:SF14">
    <property type="entry name" value="PROTEIN ADENYLYLTRANSFERASE SELO, MITOCHONDRIAL"/>
    <property type="match status" value="1"/>
</dbReference>
<keyword evidence="8" id="KW-0464">Manganese</keyword>
<evidence type="ECO:0000313" key="9">
    <source>
        <dbReference type="EMBL" id="NWH04224.1"/>
    </source>
</evidence>
<keyword evidence="4 8" id="KW-0479">Metal-binding</keyword>
<organism evidence="9 10">
    <name type="scientific">Desulfobacter latus</name>
    <dbReference type="NCBI Taxonomy" id="2292"/>
    <lineage>
        <taxon>Bacteria</taxon>
        <taxon>Pseudomonadati</taxon>
        <taxon>Thermodesulfobacteriota</taxon>
        <taxon>Desulfobacteria</taxon>
        <taxon>Desulfobacterales</taxon>
        <taxon>Desulfobacteraceae</taxon>
        <taxon>Desulfobacter</taxon>
    </lineage>
</organism>
<protein>
    <recommendedName>
        <fullName evidence="8">Protein nucleotidyltransferase YdiU</fullName>
        <ecNumber evidence="8">2.7.7.-</ecNumber>
    </recommendedName>
    <alternativeName>
        <fullName evidence="8">Protein adenylyltransferase YdiU</fullName>
        <ecNumber evidence="8">2.7.7.108</ecNumber>
    </alternativeName>
    <alternativeName>
        <fullName evidence="8">Protein uridylyltransferase YdiU</fullName>
        <ecNumber evidence="8">2.7.7.-</ecNumber>
    </alternativeName>
</protein>
<feature type="binding site" evidence="8">
    <location>
        <position position="130"/>
    </location>
    <ligand>
        <name>ATP</name>
        <dbReference type="ChEBI" id="CHEBI:30616"/>
    </ligand>
</feature>
<name>A0A850SS23_9BACT</name>
<dbReference type="EC" id="2.7.7.-" evidence="8"/>
<comment type="catalytic activity">
    <reaction evidence="8">
        <text>L-tyrosyl-[protein] + UTP = O-(5'-uridylyl)-L-tyrosyl-[protein] + diphosphate</text>
        <dbReference type="Rhea" id="RHEA:83887"/>
        <dbReference type="Rhea" id="RHEA-COMP:10136"/>
        <dbReference type="Rhea" id="RHEA-COMP:20238"/>
        <dbReference type="ChEBI" id="CHEBI:33019"/>
        <dbReference type="ChEBI" id="CHEBI:46398"/>
        <dbReference type="ChEBI" id="CHEBI:46858"/>
        <dbReference type="ChEBI" id="CHEBI:90602"/>
    </reaction>
</comment>
<comment type="catalytic activity">
    <reaction evidence="8">
        <text>L-threonyl-[protein] + ATP = 3-O-(5'-adenylyl)-L-threonyl-[protein] + diphosphate</text>
        <dbReference type="Rhea" id="RHEA:54292"/>
        <dbReference type="Rhea" id="RHEA-COMP:11060"/>
        <dbReference type="Rhea" id="RHEA-COMP:13847"/>
        <dbReference type="ChEBI" id="CHEBI:30013"/>
        <dbReference type="ChEBI" id="CHEBI:30616"/>
        <dbReference type="ChEBI" id="CHEBI:33019"/>
        <dbReference type="ChEBI" id="CHEBI:138113"/>
        <dbReference type="EC" id="2.7.7.108"/>
    </reaction>
</comment>
<keyword evidence="5 8" id="KW-0547">Nucleotide-binding</keyword>
<feature type="active site" description="Proton acceptor" evidence="8">
    <location>
        <position position="257"/>
    </location>
</feature>
<dbReference type="AlphaFoldDB" id="A0A850SS23"/>
<keyword evidence="6 8" id="KW-0067">ATP-binding</keyword>
<dbReference type="GO" id="GO:0070733">
    <property type="term" value="F:AMPylase activity"/>
    <property type="evidence" value="ECO:0007669"/>
    <property type="project" value="UniProtKB-EC"/>
</dbReference>
<keyword evidence="10" id="KW-1185">Reference proteome</keyword>
<dbReference type="EC" id="2.7.7.108" evidence="8"/>
<dbReference type="Pfam" id="PF02696">
    <property type="entry name" value="SelO"/>
    <property type="match status" value="1"/>
</dbReference>
<dbReference type="NCBIfam" id="NF000658">
    <property type="entry name" value="PRK00029.1"/>
    <property type="match status" value="1"/>
</dbReference>
<feature type="binding site" evidence="8">
    <location>
        <position position="258"/>
    </location>
    <ligand>
        <name>Mg(2+)</name>
        <dbReference type="ChEBI" id="CHEBI:18420"/>
    </ligand>
</feature>
<proteinExistence type="inferred from homology"/>
<sequence>MKKTTAVSTLKAGFENSFAALPKKFYEAITPEPVQNPVLQKYNWKLDRELGLNFTKETEDLADCLAGNLVFADSTPIAMAYAGHQFGNFVPQLGDGRVILLGEKITPDGKRLDVQLKGSGRTRFSRGGDGKSPLGPVIREYIISEAMHNLGVPTTRALAIISTGEQILRPDGVHPGAIMARVASGFVRVGSFEYFAARGDETAIRELADYVIGRHYPELIQKKDRYRQFFSSVARKQARLVAKWMHLGFIHGVMNTDNTSISGETIDYGPCAFMDYYDPDMVFSSIDTMGRYRYANQGAIMKWNLNCLGICLQSLLGKTNEAAADVIDATLSEFEHEFLNAQRIGLLKKIGIENPGDQDSSLLGELLALMQNQKADFTLTFRYLADHIKPDSDMTPQFQKLFKTPVAVTAWLESWQQRLVEENSPEVIQAQMNRVNPLFIPRNHRVHKAIENAEDRDDFSQVHLLTTLYENPFTEQPDFTDYAQAPANQERVTRTFCGT</sequence>
<evidence type="ECO:0000256" key="8">
    <source>
        <dbReference type="HAMAP-Rule" id="MF_00692"/>
    </source>
</evidence>
<comment type="caution">
    <text evidence="9">The sequence shown here is derived from an EMBL/GenBank/DDBJ whole genome shotgun (WGS) entry which is preliminary data.</text>
</comment>
<feature type="binding site" evidence="8">
    <location>
        <position position="96"/>
    </location>
    <ligand>
        <name>ATP</name>
        <dbReference type="ChEBI" id="CHEBI:30616"/>
    </ligand>
</feature>
<feature type="binding site" evidence="8">
    <location>
        <position position="181"/>
    </location>
    <ligand>
        <name>ATP</name>
        <dbReference type="ChEBI" id="CHEBI:30616"/>
    </ligand>
</feature>
<dbReference type="EMBL" id="JACADJ010000009">
    <property type="protein sequence ID" value="NWH04224.1"/>
    <property type="molecule type" value="Genomic_DNA"/>
</dbReference>
<keyword evidence="3 8" id="KW-0548">Nucleotidyltransferase</keyword>
<dbReference type="GO" id="GO:0005524">
    <property type="term" value="F:ATP binding"/>
    <property type="evidence" value="ECO:0007669"/>
    <property type="project" value="UniProtKB-UniRule"/>
</dbReference>
<dbReference type="Proteomes" id="UP000553343">
    <property type="component" value="Unassembled WGS sequence"/>
</dbReference>
<evidence type="ECO:0000256" key="7">
    <source>
        <dbReference type="ARBA" id="ARBA00022842"/>
    </source>
</evidence>
<feature type="binding site" evidence="8">
    <location>
        <position position="267"/>
    </location>
    <ligand>
        <name>ATP</name>
        <dbReference type="ChEBI" id="CHEBI:30616"/>
    </ligand>
</feature>
<dbReference type="HAMAP" id="MF_00692">
    <property type="entry name" value="SelO"/>
    <property type="match status" value="1"/>
</dbReference>
<comment type="catalytic activity">
    <reaction evidence="8">
        <text>L-histidyl-[protein] + UTP = N(tele)-(5'-uridylyl)-L-histidyl-[protein] + diphosphate</text>
        <dbReference type="Rhea" id="RHEA:83891"/>
        <dbReference type="Rhea" id="RHEA-COMP:9745"/>
        <dbReference type="Rhea" id="RHEA-COMP:20239"/>
        <dbReference type="ChEBI" id="CHEBI:29979"/>
        <dbReference type="ChEBI" id="CHEBI:33019"/>
        <dbReference type="ChEBI" id="CHEBI:46398"/>
        <dbReference type="ChEBI" id="CHEBI:233474"/>
    </reaction>
</comment>
<dbReference type="GO" id="GO:0030145">
    <property type="term" value="F:manganese ion binding"/>
    <property type="evidence" value="ECO:0007669"/>
    <property type="project" value="UniProtKB-UniRule"/>
</dbReference>
<dbReference type="InterPro" id="IPR003846">
    <property type="entry name" value="SelO"/>
</dbReference>
<comment type="similarity">
    <text evidence="1 8">Belongs to the SELO family.</text>
</comment>